<evidence type="ECO:0000313" key="4">
    <source>
        <dbReference type="Proteomes" id="UP001152795"/>
    </source>
</evidence>
<reference evidence="3" key="1">
    <citation type="submission" date="2020-04" db="EMBL/GenBank/DDBJ databases">
        <authorList>
            <person name="Alioto T."/>
            <person name="Alioto T."/>
            <person name="Gomez Garrido J."/>
        </authorList>
    </citation>
    <scope>NUCLEOTIDE SEQUENCE</scope>
    <source>
        <strain evidence="3">A484AB</strain>
    </source>
</reference>
<name>A0A7D9IFI7_PARCT</name>
<organism evidence="3 4">
    <name type="scientific">Paramuricea clavata</name>
    <name type="common">Red gorgonian</name>
    <name type="synonym">Violescent sea-whip</name>
    <dbReference type="NCBI Taxonomy" id="317549"/>
    <lineage>
        <taxon>Eukaryota</taxon>
        <taxon>Metazoa</taxon>
        <taxon>Cnidaria</taxon>
        <taxon>Anthozoa</taxon>
        <taxon>Octocorallia</taxon>
        <taxon>Malacalcyonacea</taxon>
        <taxon>Plexauridae</taxon>
        <taxon>Paramuricea</taxon>
    </lineage>
</organism>
<dbReference type="Proteomes" id="UP001152795">
    <property type="component" value="Unassembled WGS sequence"/>
</dbReference>
<feature type="region of interest" description="Disordered" evidence="2">
    <location>
        <begin position="302"/>
        <end position="321"/>
    </location>
</feature>
<dbReference type="OrthoDB" id="9975373at2759"/>
<feature type="compositionally biased region" description="Polar residues" evidence="2">
    <location>
        <begin position="306"/>
        <end position="321"/>
    </location>
</feature>
<sequence>ENKRHKAIPYVIILMASHWFSTNDAQKLLANKKIAVIGDSVQRGVYKDFVCLLKANQLLEAKDLQKKGEDNFEGDQLLEGGSKAGLKNVKYKEVRQFTKGTTEIKFFFVARCYGEYMKSIIATFETEPPDVIIMNSCLWDLCRYGKNANSEFKTNINELLEAIGLVMPHDSKRIFIWNATLPVIDSSQTSCVPFHFPQCFRPEDKNVRNANLYVRDQMVDYGDNFLFLDLYDVFHSHLDHRIHDGVHWDSFAHRKLTHSLLTEISVQWDFELPANGPSLFRSTIRPSLTSIPSIGGRRSVGFVPKHSTSPYQRPSPRTNTLVNDSPQRLANPLVSPYSAMPGARMLRQNPLGPKQCTPSPRFQFPCMLANSLTRPFSPRPWPFVFGAGPCHWRTSPLNVYNGPLPRPRFDWLLNSTFPPAVRKRKWEEDVYSAPINDYKRPRKFL</sequence>
<dbReference type="SUPFAM" id="SSF52266">
    <property type="entry name" value="SGNH hydrolase"/>
    <property type="match status" value="1"/>
</dbReference>
<evidence type="ECO:0000256" key="1">
    <source>
        <dbReference type="ARBA" id="ARBA00037957"/>
    </source>
</evidence>
<dbReference type="InterPro" id="IPR036514">
    <property type="entry name" value="SGNH_hydro_sf"/>
</dbReference>
<dbReference type="EMBL" id="CACRXK020005272">
    <property type="protein sequence ID" value="CAB4005676.1"/>
    <property type="molecule type" value="Genomic_DNA"/>
</dbReference>
<gene>
    <name evidence="3" type="ORF">PACLA_8A008821</name>
</gene>
<keyword evidence="4" id="KW-1185">Reference proteome</keyword>
<comment type="similarity">
    <text evidence="1">Belongs to the PC-esterase family.</text>
</comment>
<dbReference type="PANTHER" id="PTHR14469">
    <property type="entry name" value="SARCOMA ANTIGEN NY-SAR-23"/>
    <property type="match status" value="1"/>
</dbReference>
<dbReference type="PANTHER" id="PTHR14469:SF0">
    <property type="entry name" value="FAMILY WITH SEQUENCE SIMILARITY 113"/>
    <property type="match status" value="1"/>
</dbReference>
<dbReference type="Gene3D" id="3.40.50.1110">
    <property type="entry name" value="SGNH hydrolase"/>
    <property type="match status" value="1"/>
</dbReference>
<protein>
    <submittedName>
        <fullName evidence="3">Uncharacterized protein</fullName>
    </submittedName>
</protein>
<dbReference type="AlphaFoldDB" id="A0A7D9IFI7"/>
<comment type="caution">
    <text evidence="3">The sequence shown here is derived from an EMBL/GenBank/DDBJ whole genome shotgun (WGS) entry which is preliminary data.</text>
</comment>
<feature type="non-terminal residue" evidence="3">
    <location>
        <position position="445"/>
    </location>
</feature>
<evidence type="ECO:0000256" key="2">
    <source>
        <dbReference type="SAM" id="MobiDB-lite"/>
    </source>
</evidence>
<evidence type="ECO:0000313" key="3">
    <source>
        <dbReference type="EMBL" id="CAB4005676.1"/>
    </source>
</evidence>
<accession>A0A7D9IFI7</accession>
<proteinExistence type="inferred from homology"/>